<gene>
    <name evidence="1" type="ORF">JYU34_011605</name>
</gene>
<organism evidence="1 2">
    <name type="scientific">Plutella xylostella</name>
    <name type="common">Diamondback moth</name>
    <name type="synonym">Plutella maculipennis</name>
    <dbReference type="NCBI Taxonomy" id="51655"/>
    <lineage>
        <taxon>Eukaryota</taxon>
        <taxon>Metazoa</taxon>
        <taxon>Ecdysozoa</taxon>
        <taxon>Arthropoda</taxon>
        <taxon>Hexapoda</taxon>
        <taxon>Insecta</taxon>
        <taxon>Pterygota</taxon>
        <taxon>Neoptera</taxon>
        <taxon>Endopterygota</taxon>
        <taxon>Lepidoptera</taxon>
        <taxon>Glossata</taxon>
        <taxon>Ditrysia</taxon>
        <taxon>Yponomeutoidea</taxon>
        <taxon>Plutellidae</taxon>
        <taxon>Plutella</taxon>
    </lineage>
</organism>
<evidence type="ECO:0000313" key="2">
    <source>
        <dbReference type="Proteomes" id="UP000823941"/>
    </source>
</evidence>
<comment type="caution">
    <text evidence="1">The sequence shown here is derived from an EMBL/GenBank/DDBJ whole genome shotgun (WGS) entry which is preliminary data.</text>
</comment>
<proteinExistence type="predicted"/>
<dbReference type="EMBL" id="JAHIBW010000015">
    <property type="protein sequence ID" value="KAG7304624.1"/>
    <property type="molecule type" value="Genomic_DNA"/>
</dbReference>
<dbReference type="Proteomes" id="UP000823941">
    <property type="component" value="Chromosome 15"/>
</dbReference>
<protein>
    <submittedName>
        <fullName evidence="1">Uncharacterized protein</fullName>
    </submittedName>
</protein>
<keyword evidence="2" id="KW-1185">Reference proteome</keyword>
<reference evidence="1 2" key="1">
    <citation type="submission" date="2021-06" db="EMBL/GenBank/DDBJ databases">
        <title>A haploid diamondback moth (Plutella xylostella L.) genome assembly resolves 31 chromosomes and identifies a diamide resistance mutation.</title>
        <authorList>
            <person name="Ward C.M."/>
            <person name="Perry K.D."/>
            <person name="Baker G."/>
            <person name="Powis K."/>
            <person name="Heckel D.G."/>
            <person name="Baxter S.W."/>
        </authorList>
    </citation>
    <scope>NUCLEOTIDE SEQUENCE [LARGE SCALE GENOMIC DNA]</scope>
    <source>
        <strain evidence="1 2">LV</strain>
        <tissue evidence="1">Single pupa</tissue>
    </source>
</reference>
<accession>A0ABQ7QIJ9</accession>
<sequence>MRIGQCPRAPLRLTALPAARGWWQVRQSPPVPRRTHALRVTGLAATPPRKAVTFKLSTNDCCTSV</sequence>
<name>A0ABQ7QIJ9_PLUXY</name>
<evidence type="ECO:0000313" key="1">
    <source>
        <dbReference type="EMBL" id="KAG7304624.1"/>
    </source>
</evidence>